<dbReference type="OrthoDB" id="5476011at2"/>
<sequence length="1304" mass="140494">MATNSRQGARWALLVIALLIVGAIFALRTSVAWETACTLARRNLPDLIGLDVGIGQCELDPLGQKVIIRGLSLFAPGTDTPLLAADLAEVQLGLTRPFSGKVALDLLRVQRPRVALDLSQPSANAKPGEPAPCPLKPLERLKISRLALTGAQVRVALPNGRRIEVSDLDVGWKERWGVSEFDVEARRGVVVLGPSGGELLLGRLVLSGGLDVDEQLLQLNRAEVALDDATVSASGRVESLCQPVLALDAQVFLPLRTLKEAGLLERPASGHVWTRLTVTGRPLAPSVSVEVSANNLAYDRYGPTSLTAQLHYQGERVKVEKLTVPVGNGRAEVSGTVRLAPGLPVELDVKTYDASFGRILAQSGVKGSWVDFPATVTGRLTGTILPRPQLSGEADLRTGHFVLATRAYDAPEQKGLTLLEFDRGRVQATLKILSDRVTIDGQVESGRSRMNTDVTLFYDPARGLDVRADGDLELSDFGAVAGLPWAGRGTANLTVAGPYVDVKVDSNVSFRDFTFWGLGMGVVQGKATYEDLVLSFPTITGQKGRTQYFGKAALTFGKSLHAKAEVNVPQGRTEDLIDVIAGLHPNIAVMQGTIAGLASGRVEIDSPVDRFEGLVAFDFKNTTYYGRRMGDGSSRLRFVDGKEMVLERTTLEGPLGKSWVEGTFTFAGGLDYRFGGENLSLAEAIGPELATRMGMEGTLTLEGTVSGNSTLPIVEGTLKGPRVTFADRDLGAMHLVGKMTGRDFEVSGQLFKDANGFLTMKVREPFPYELSVALELPEIRPLLPANAVTQGMSGSLKGTLSAQGNIRNYEAVQVTAFVDQLSLARGIFRGQNEGPISLSYMGGRLNVEPFTFRGPDLEVSGAGWMGPRALDLNVRGGMDLRVAESLLPEVERTGGRVEFQGQASGNLDKPSLVGEASVSDLRVSARGRPVTLRAVSGLATFTEQGVLLKGFRGLLNEGRATASGEITLKNFSPDKISLAAELEDVTYRYSDDLPITASGGLQLTGTPDALLLAGDVDLLRLRYQKGLELDSMLKNLGRRTASVLPTTADKAPEFLTYDVRVHLKDVRVDNNLARARLLGDLRLTGTNVRPGVLGRVEAEEGSQAFFRNNQFTITQAEVELRDRYGIDLVFDVRGQTQVREYTLKVHAFGRPADPQVLFSSEPSLAEGDVVSLLTLGVTSTDKDTAASASAGLAAEALFNVSGLDKQVKRFLPSNPVLRDLSFQISTTYNDATRQAEPTAQLESKILSDQLKIGMTQPVSGRGTRARAEYRFDNRLSAQAQWDNENSEASFGNLGLELKLSWEVE</sequence>
<name>A0A085W7E1_9BACT</name>
<keyword evidence="7" id="KW-1185">Reference proteome</keyword>
<keyword evidence="3" id="KW-1133">Transmembrane helix</keyword>
<dbReference type="GO" id="GO:0097347">
    <property type="term" value="C:TAM protein secretion complex"/>
    <property type="evidence" value="ECO:0007669"/>
    <property type="project" value="TreeGrafter"/>
</dbReference>
<dbReference type="EMBL" id="JMCB01000017">
    <property type="protein sequence ID" value="KFE63604.1"/>
    <property type="molecule type" value="Genomic_DNA"/>
</dbReference>
<proteinExistence type="predicted"/>
<evidence type="ECO:0000313" key="7">
    <source>
        <dbReference type="Proteomes" id="UP000028725"/>
    </source>
</evidence>
<dbReference type="GO" id="GO:0005886">
    <property type="term" value="C:plasma membrane"/>
    <property type="evidence" value="ECO:0007669"/>
    <property type="project" value="InterPro"/>
</dbReference>
<evidence type="ECO:0000256" key="1">
    <source>
        <dbReference type="ARBA" id="ARBA00004167"/>
    </source>
</evidence>
<dbReference type="RefSeq" id="WP_044196008.1">
    <property type="nucleotide sequence ID" value="NZ_JMCB01000017.1"/>
</dbReference>
<dbReference type="PATRIC" id="fig|394096.3.peg.7053"/>
<dbReference type="STRING" id="394096.DB31_2722"/>
<keyword evidence="2" id="KW-0812">Transmembrane</keyword>
<evidence type="ECO:0000313" key="6">
    <source>
        <dbReference type="EMBL" id="KFE63604.1"/>
    </source>
</evidence>
<evidence type="ECO:0000256" key="3">
    <source>
        <dbReference type="ARBA" id="ARBA00022989"/>
    </source>
</evidence>
<feature type="domain" description="Translocation and assembly module TamB C-terminal" evidence="5">
    <location>
        <begin position="955"/>
        <end position="1297"/>
    </location>
</feature>
<dbReference type="Proteomes" id="UP000028725">
    <property type="component" value="Unassembled WGS sequence"/>
</dbReference>
<reference evidence="6 7" key="1">
    <citation type="submission" date="2014-04" db="EMBL/GenBank/DDBJ databases">
        <title>Genome assembly of Hyalangium minutum DSM 14724.</title>
        <authorList>
            <person name="Sharma G."/>
            <person name="Subramanian S."/>
        </authorList>
    </citation>
    <scope>NUCLEOTIDE SEQUENCE [LARGE SCALE GENOMIC DNA]</scope>
    <source>
        <strain evidence="6 7">DSM 14724</strain>
    </source>
</reference>
<dbReference type="PANTHER" id="PTHR36985:SF1">
    <property type="entry name" value="TRANSLOCATION AND ASSEMBLY MODULE SUBUNIT TAMB"/>
    <property type="match status" value="1"/>
</dbReference>
<comment type="subcellular location">
    <subcellularLocation>
        <location evidence="1">Membrane</location>
        <topology evidence="1">Single-pass membrane protein</topology>
    </subcellularLocation>
</comment>
<dbReference type="InterPro" id="IPR007452">
    <property type="entry name" value="TamB_C"/>
</dbReference>
<evidence type="ECO:0000256" key="2">
    <source>
        <dbReference type="ARBA" id="ARBA00022692"/>
    </source>
</evidence>
<comment type="caution">
    <text evidence="6">The sequence shown here is derived from an EMBL/GenBank/DDBJ whole genome shotgun (WGS) entry which is preliminary data.</text>
</comment>
<keyword evidence="4" id="KW-0472">Membrane</keyword>
<gene>
    <name evidence="6" type="ORF">DB31_2722</name>
</gene>
<protein>
    <recommendedName>
        <fullName evidence="5">Translocation and assembly module TamB C-terminal domain-containing protein</fullName>
    </recommendedName>
</protein>
<dbReference type="GO" id="GO:0009306">
    <property type="term" value="P:protein secretion"/>
    <property type="evidence" value="ECO:0007669"/>
    <property type="project" value="InterPro"/>
</dbReference>
<dbReference type="PANTHER" id="PTHR36985">
    <property type="entry name" value="TRANSLOCATION AND ASSEMBLY MODULE SUBUNIT TAMB"/>
    <property type="match status" value="1"/>
</dbReference>
<evidence type="ECO:0000256" key="4">
    <source>
        <dbReference type="ARBA" id="ARBA00023136"/>
    </source>
</evidence>
<accession>A0A085W7E1</accession>
<dbReference type="Pfam" id="PF04357">
    <property type="entry name" value="TamB"/>
    <property type="match status" value="1"/>
</dbReference>
<organism evidence="6 7">
    <name type="scientific">Hyalangium minutum</name>
    <dbReference type="NCBI Taxonomy" id="394096"/>
    <lineage>
        <taxon>Bacteria</taxon>
        <taxon>Pseudomonadati</taxon>
        <taxon>Myxococcota</taxon>
        <taxon>Myxococcia</taxon>
        <taxon>Myxococcales</taxon>
        <taxon>Cystobacterineae</taxon>
        <taxon>Archangiaceae</taxon>
        <taxon>Hyalangium</taxon>
    </lineage>
</organism>
<evidence type="ECO:0000259" key="5">
    <source>
        <dbReference type="Pfam" id="PF04357"/>
    </source>
</evidence>